<gene>
    <name evidence="5" type="ORF">DPMN_141491</name>
</gene>
<dbReference type="SUPFAM" id="SSF57196">
    <property type="entry name" value="EGF/Laminin"/>
    <property type="match status" value="1"/>
</dbReference>
<organism evidence="5 6">
    <name type="scientific">Dreissena polymorpha</name>
    <name type="common">Zebra mussel</name>
    <name type="synonym">Mytilus polymorpha</name>
    <dbReference type="NCBI Taxonomy" id="45954"/>
    <lineage>
        <taxon>Eukaryota</taxon>
        <taxon>Metazoa</taxon>
        <taxon>Spiralia</taxon>
        <taxon>Lophotrochozoa</taxon>
        <taxon>Mollusca</taxon>
        <taxon>Bivalvia</taxon>
        <taxon>Autobranchia</taxon>
        <taxon>Heteroconchia</taxon>
        <taxon>Euheterodonta</taxon>
        <taxon>Imparidentia</taxon>
        <taxon>Neoheterodontei</taxon>
        <taxon>Myida</taxon>
        <taxon>Dreissenoidea</taxon>
        <taxon>Dreissenidae</taxon>
        <taxon>Dreissena</taxon>
    </lineage>
</organism>
<keyword evidence="1 3" id="KW-0245">EGF-like domain</keyword>
<dbReference type="InterPro" id="IPR000742">
    <property type="entry name" value="EGF"/>
</dbReference>
<evidence type="ECO:0000313" key="5">
    <source>
        <dbReference type="EMBL" id="KAH3813042.1"/>
    </source>
</evidence>
<name>A0A9D4GA26_DREPO</name>
<dbReference type="PROSITE" id="PS00010">
    <property type="entry name" value="ASX_HYDROXYL"/>
    <property type="match status" value="1"/>
</dbReference>
<evidence type="ECO:0000256" key="2">
    <source>
        <dbReference type="ARBA" id="ARBA00023157"/>
    </source>
</evidence>
<dbReference type="CDD" id="cd00054">
    <property type="entry name" value="EGF_CA"/>
    <property type="match status" value="1"/>
</dbReference>
<dbReference type="InterPro" id="IPR000152">
    <property type="entry name" value="EGF-type_Asp/Asn_hydroxyl_site"/>
</dbReference>
<dbReference type="InterPro" id="IPR049883">
    <property type="entry name" value="NOTCH1_EGF-like"/>
</dbReference>
<dbReference type="InterPro" id="IPR018097">
    <property type="entry name" value="EGF_Ca-bd_CS"/>
</dbReference>
<accession>A0A9D4GA26</accession>
<dbReference type="SMART" id="SM00179">
    <property type="entry name" value="EGF_CA"/>
    <property type="match status" value="1"/>
</dbReference>
<comment type="caution">
    <text evidence="5">The sequence shown here is derived from an EMBL/GenBank/DDBJ whole genome shotgun (WGS) entry which is preliminary data.</text>
</comment>
<evidence type="ECO:0000256" key="1">
    <source>
        <dbReference type="ARBA" id="ARBA00022536"/>
    </source>
</evidence>
<evidence type="ECO:0000313" key="6">
    <source>
        <dbReference type="Proteomes" id="UP000828390"/>
    </source>
</evidence>
<keyword evidence="6" id="KW-1185">Reference proteome</keyword>
<sequence>MSMHCAYMFISITDIDECLELGICKNGGTCINTQGSFLCNCPPEWTWKVLRNRYL</sequence>
<reference evidence="5" key="2">
    <citation type="submission" date="2020-11" db="EMBL/GenBank/DDBJ databases">
        <authorList>
            <person name="McCartney M.A."/>
            <person name="Auch B."/>
            <person name="Kono T."/>
            <person name="Mallez S."/>
            <person name="Becker A."/>
            <person name="Gohl D.M."/>
            <person name="Silverstein K.A.T."/>
            <person name="Koren S."/>
            <person name="Bechman K.B."/>
            <person name="Herman A."/>
            <person name="Abrahante J.E."/>
            <person name="Garbe J."/>
        </authorList>
    </citation>
    <scope>NUCLEOTIDE SEQUENCE</scope>
    <source>
        <strain evidence="5">Duluth1</strain>
        <tissue evidence="5">Whole animal</tissue>
    </source>
</reference>
<comment type="caution">
    <text evidence="3">Lacks conserved residue(s) required for the propagation of feature annotation.</text>
</comment>
<dbReference type="Proteomes" id="UP000828390">
    <property type="component" value="Unassembled WGS sequence"/>
</dbReference>
<dbReference type="Pfam" id="PF07645">
    <property type="entry name" value="EGF_CA"/>
    <property type="match status" value="1"/>
</dbReference>
<proteinExistence type="predicted"/>
<dbReference type="PROSITE" id="PS01187">
    <property type="entry name" value="EGF_CA"/>
    <property type="match status" value="1"/>
</dbReference>
<feature type="domain" description="EGF-like" evidence="4">
    <location>
        <begin position="14"/>
        <end position="51"/>
    </location>
</feature>
<protein>
    <recommendedName>
        <fullName evidence="4">EGF-like domain-containing protein</fullName>
    </recommendedName>
</protein>
<evidence type="ECO:0000259" key="4">
    <source>
        <dbReference type="PROSITE" id="PS50026"/>
    </source>
</evidence>
<dbReference type="EMBL" id="JAIWYP010000006">
    <property type="protein sequence ID" value="KAH3813042.1"/>
    <property type="molecule type" value="Genomic_DNA"/>
</dbReference>
<dbReference type="AlphaFoldDB" id="A0A9D4GA26"/>
<dbReference type="FunFam" id="2.10.25.10:FF:000125">
    <property type="entry name" value="Neurogenic locus notch protein-like"/>
    <property type="match status" value="1"/>
</dbReference>
<reference evidence="5" key="1">
    <citation type="journal article" date="2019" name="bioRxiv">
        <title>The Genome of the Zebra Mussel, Dreissena polymorpha: A Resource for Invasive Species Research.</title>
        <authorList>
            <person name="McCartney M.A."/>
            <person name="Auch B."/>
            <person name="Kono T."/>
            <person name="Mallez S."/>
            <person name="Zhang Y."/>
            <person name="Obille A."/>
            <person name="Becker A."/>
            <person name="Abrahante J.E."/>
            <person name="Garbe J."/>
            <person name="Badalamenti J.P."/>
            <person name="Herman A."/>
            <person name="Mangelson H."/>
            <person name="Liachko I."/>
            <person name="Sullivan S."/>
            <person name="Sone E.D."/>
            <person name="Koren S."/>
            <person name="Silverstein K.A.T."/>
            <person name="Beckman K.B."/>
            <person name="Gohl D.M."/>
        </authorList>
    </citation>
    <scope>NUCLEOTIDE SEQUENCE</scope>
    <source>
        <strain evidence="5">Duluth1</strain>
        <tissue evidence="5">Whole animal</tissue>
    </source>
</reference>
<dbReference type="PROSITE" id="PS50026">
    <property type="entry name" value="EGF_3"/>
    <property type="match status" value="1"/>
</dbReference>
<dbReference type="GO" id="GO:0005509">
    <property type="term" value="F:calcium ion binding"/>
    <property type="evidence" value="ECO:0007669"/>
    <property type="project" value="InterPro"/>
</dbReference>
<dbReference type="InterPro" id="IPR001881">
    <property type="entry name" value="EGF-like_Ca-bd_dom"/>
</dbReference>
<keyword evidence="2" id="KW-1015">Disulfide bond</keyword>
<dbReference type="Gene3D" id="2.10.25.10">
    <property type="entry name" value="Laminin"/>
    <property type="match status" value="1"/>
</dbReference>
<evidence type="ECO:0000256" key="3">
    <source>
        <dbReference type="PROSITE-ProRule" id="PRU00076"/>
    </source>
</evidence>